<dbReference type="EMBL" id="PDCP01000131">
    <property type="protein sequence ID" value="PEG33235.1"/>
    <property type="molecule type" value="Genomic_DNA"/>
</dbReference>
<name>A0A2A7MND2_MYCAG</name>
<dbReference type="RefSeq" id="WP_097945051.1">
    <property type="nucleotide sequence ID" value="NZ_PDCP01000131.1"/>
</dbReference>
<gene>
    <name evidence="2" type="ORF">CQY20_31890</name>
</gene>
<evidence type="ECO:0000256" key="1">
    <source>
        <dbReference type="SAM" id="MobiDB-lite"/>
    </source>
</evidence>
<dbReference type="Proteomes" id="UP000220914">
    <property type="component" value="Unassembled WGS sequence"/>
</dbReference>
<feature type="compositionally biased region" description="Low complexity" evidence="1">
    <location>
        <begin position="33"/>
        <end position="54"/>
    </location>
</feature>
<evidence type="ECO:0000313" key="3">
    <source>
        <dbReference type="Proteomes" id="UP000220914"/>
    </source>
</evidence>
<comment type="caution">
    <text evidence="2">The sequence shown here is derived from an EMBL/GenBank/DDBJ whole genome shotgun (WGS) entry which is preliminary data.</text>
</comment>
<dbReference type="OrthoDB" id="4570978at2"/>
<sequence>MSSSSSKAPGLGERQGVSTRPTREERRREVERVQAAPPDDDTAAAAQEASQAAALTKIAPRKKPSKVPFNTYITASTQQRIEWLKGRGYAVTDIAEEALREFLDRAGVPANDSASERHAT</sequence>
<reference evidence="2 3" key="1">
    <citation type="submission" date="2017-10" db="EMBL/GenBank/DDBJ databases">
        <title>The new phylogeny of genus Mycobacterium.</title>
        <authorList>
            <person name="Tortoli E."/>
            <person name="Trovato A."/>
            <person name="Cirillo D.M."/>
        </authorList>
    </citation>
    <scope>NUCLEOTIDE SEQUENCE [LARGE SCALE GENOMIC DNA]</scope>
    <source>
        <strain evidence="2 3">CCUG37673</strain>
    </source>
</reference>
<dbReference type="AlphaFoldDB" id="A0A2A7MND2"/>
<proteinExistence type="predicted"/>
<evidence type="ECO:0000313" key="2">
    <source>
        <dbReference type="EMBL" id="PEG33235.1"/>
    </source>
</evidence>
<protein>
    <submittedName>
        <fullName evidence="2">Uncharacterized protein</fullName>
    </submittedName>
</protein>
<accession>A0A2A7MND2</accession>
<feature type="compositionally biased region" description="Basic and acidic residues" evidence="1">
    <location>
        <begin position="21"/>
        <end position="32"/>
    </location>
</feature>
<feature type="region of interest" description="Disordered" evidence="1">
    <location>
        <begin position="1"/>
        <end position="66"/>
    </location>
</feature>
<keyword evidence="3" id="KW-1185">Reference proteome</keyword>
<organism evidence="2 3">
    <name type="scientific">Mycolicibacterium agri</name>
    <name type="common">Mycobacterium agri</name>
    <dbReference type="NCBI Taxonomy" id="36811"/>
    <lineage>
        <taxon>Bacteria</taxon>
        <taxon>Bacillati</taxon>
        <taxon>Actinomycetota</taxon>
        <taxon>Actinomycetes</taxon>
        <taxon>Mycobacteriales</taxon>
        <taxon>Mycobacteriaceae</taxon>
        <taxon>Mycolicibacterium</taxon>
    </lineage>
</organism>